<name>A0A1H7JJM0_9NOCA</name>
<dbReference type="AlphaFoldDB" id="A0A1H7JJM0"/>
<proteinExistence type="predicted"/>
<evidence type="ECO:0000313" key="3">
    <source>
        <dbReference type="Proteomes" id="UP000198677"/>
    </source>
</evidence>
<dbReference type="OrthoDB" id="3474033at2"/>
<dbReference type="PANTHER" id="PTHR43784">
    <property type="entry name" value="GDSL-LIKE LIPASE/ACYLHYDROLASE, PUTATIVE (AFU_ORTHOLOGUE AFUA_2G00820)-RELATED"/>
    <property type="match status" value="1"/>
</dbReference>
<dbReference type="SUPFAM" id="SSF52266">
    <property type="entry name" value="SGNH hydrolase"/>
    <property type="match status" value="1"/>
</dbReference>
<organism evidence="2 3">
    <name type="scientific">Rhodococcus maanshanensis</name>
    <dbReference type="NCBI Taxonomy" id="183556"/>
    <lineage>
        <taxon>Bacteria</taxon>
        <taxon>Bacillati</taxon>
        <taxon>Actinomycetota</taxon>
        <taxon>Actinomycetes</taxon>
        <taxon>Mycobacteriales</taxon>
        <taxon>Nocardiaceae</taxon>
        <taxon>Rhodococcus</taxon>
    </lineage>
</organism>
<dbReference type="InterPro" id="IPR013830">
    <property type="entry name" value="SGNH_hydro"/>
</dbReference>
<dbReference type="InterPro" id="IPR036514">
    <property type="entry name" value="SGNH_hydro_sf"/>
</dbReference>
<reference evidence="3" key="1">
    <citation type="submission" date="2016-10" db="EMBL/GenBank/DDBJ databases">
        <authorList>
            <person name="Varghese N."/>
            <person name="Submissions S."/>
        </authorList>
    </citation>
    <scope>NUCLEOTIDE SEQUENCE [LARGE SCALE GENOMIC DNA]</scope>
    <source>
        <strain evidence="3">DSM 44675</strain>
    </source>
</reference>
<dbReference type="Gene3D" id="3.40.50.1110">
    <property type="entry name" value="SGNH hydrolase"/>
    <property type="match status" value="1"/>
</dbReference>
<dbReference type="RefSeq" id="WP_072750258.1">
    <property type="nucleotide sequence ID" value="NZ_FOAW01000003.1"/>
</dbReference>
<keyword evidence="3" id="KW-1185">Reference proteome</keyword>
<dbReference type="PANTHER" id="PTHR43784:SF2">
    <property type="entry name" value="GDSL-LIKE LIPASE_ACYLHYDROLASE, PUTATIVE (AFU_ORTHOLOGUE AFUA_2G00820)-RELATED"/>
    <property type="match status" value="1"/>
</dbReference>
<evidence type="ECO:0000259" key="1">
    <source>
        <dbReference type="Pfam" id="PF13472"/>
    </source>
</evidence>
<accession>A0A1H7JJM0</accession>
<sequence>MSHNTIRTEATDPMCLGADEIRVLLTDAPWSRFAVMGDSIAKGIGDPSPGYETSSWADRVAAGLKAVRPNVSYLNTGRMGATSAQVLDEQLQTVLDFEPDLVHITFGGNDLWLPDADLDAMARNIETAFASVQRSGAQISTIALADVFIDRRMQPMRDRISHLNDVTRGLAAKYDAVLVDLWEHPLRLRPDLMSADQIHFTMSGYAVVASEMVRALHDRLARLAQQAPLY</sequence>
<dbReference type="EMBL" id="FOAW01000003">
    <property type="protein sequence ID" value="SEK74722.1"/>
    <property type="molecule type" value="Genomic_DNA"/>
</dbReference>
<evidence type="ECO:0000313" key="2">
    <source>
        <dbReference type="EMBL" id="SEK74722.1"/>
    </source>
</evidence>
<dbReference type="CDD" id="cd01832">
    <property type="entry name" value="SGNH_hydrolase_like_1"/>
    <property type="match status" value="1"/>
</dbReference>
<dbReference type="Pfam" id="PF13472">
    <property type="entry name" value="Lipase_GDSL_2"/>
    <property type="match status" value="1"/>
</dbReference>
<gene>
    <name evidence="2" type="ORF">SAMN05444583_103203</name>
</gene>
<feature type="domain" description="SGNH hydrolase-type esterase" evidence="1">
    <location>
        <begin position="35"/>
        <end position="207"/>
    </location>
</feature>
<dbReference type="Proteomes" id="UP000198677">
    <property type="component" value="Unassembled WGS sequence"/>
</dbReference>
<dbReference type="InterPro" id="IPR053140">
    <property type="entry name" value="GDSL_Rv0518-like"/>
</dbReference>
<protein>
    <submittedName>
        <fullName evidence="2">Lysophospholipase L1</fullName>
    </submittedName>
</protein>